<accession>A0ABP7N3R3</accession>
<evidence type="ECO:0000313" key="3">
    <source>
        <dbReference type="EMBL" id="GAA3933932.1"/>
    </source>
</evidence>
<evidence type="ECO:0000256" key="1">
    <source>
        <dbReference type="ARBA" id="ARBA00006484"/>
    </source>
</evidence>
<sequence>MTRGWDGRRALVTGAGSGVGREIARALAAGGAHVLMPVRDRGRGEAAMNSIRETVPDASLELCDLDLADFASVSALGRRLREDAEPIELYVMNAGIILLGDAQRHETVDGHELHFQTNFLGHVLLTRELCPLLQAGAARIAVQLSLASAVGSLKDLESTRRYSAVRAYAASKRAFGLYGVELARRAAAGAWGVQVNLCHPGVAPDTGIAGDLRRQRAARHGASDGKAGLARRLGGTPAEAAQPALAALAADAPDGRFFAPGGRLGLSGPPRERKLFRALRDEVGARRMWDLAEELIGAEPERTPDLL</sequence>
<dbReference type="Pfam" id="PF00106">
    <property type="entry name" value="adh_short"/>
    <property type="match status" value="1"/>
</dbReference>
<gene>
    <name evidence="3" type="ORF">GCM10022383_10550</name>
</gene>
<dbReference type="PRINTS" id="PR00081">
    <property type="entry name" value="GDHRDH"/>
</dbReference>
<organism evidence="3 4">
    <name type="scientific">Microbacterium soli</name>
    <dbReference type="NCBI Taxonomy" id="446075"/>
    <lineage>
        <taxon>Bacteria</taxon>
        <taxon>Bacillati</taxon>
        <taxon>Actinomycetota</taxon>
        <taxon>Actinomycetes</taxon>
        <taxon>Micrococcales</taxon>
        <taxon>Microbacteriaceae</taxon>
        <taxon>Microbacterium</taxon>
    </lineage>
</organism>
<dbReference type="Gene3D" id="3.40.50.720">
    <property type="entry name" value="NAD(P)-binding Rossmann-like Domain"/>
    <property type="match status" value="1"/>
</dbReference>
<proteinExistence type="inferred from homology"/>
<comment type="caution">
    <text evidence="3">The sequence shown here is derived from an EMBL/GenBank/DDBJ whole genome shotgun (WGS) entry which is preliminary data.</text>
</comment>
<evidence type="ECO:0000313" key="4">
    <source>
        <dbReference type="Proteomes" id="UP001501591"/>
    </source>
</evidence>
<keyword evidence="2" id="KW-0560">Oxidoreductase</keyword>
<dbReference type="InterPro" id="IPR036291">
    <property type="entry name" value="NAD(P)-bd_dom_sf"/>
</dbReference>
<dbReference type="SUPFAM" id="SSF51735">
    <property type="entry name" value="NAD(P)-binding Rossmann-fold domains"/>
    <property type="match status" value="1"/>
</dbReference>
<evidence type="ECO:0000256" key="2">
    <source>
        <dbReference type="ARBA" id="ARBA00023002"/>
    </source>
</evidence>
<dbReference type="RefSeq" id="WP_344818478.1">
    <property type="nucleotide sequence ID" value="NZ_BAABCP010000001.1"/>
</dbReference>
<dbReference type="PANTHER" id="PTHR24320:SF152">
    <property type="entry name" value="SHORT-CHAIN DEHYDROGENASE_REDUCTASE FAMILY PROTEIN"/>
    <property type="match status" value="1"/>
</dbReference>
<protein>
    <submittedName>
        <fullName evidence="3">SDR family oxidoreductase</fullName>
    </submittedName>
</protein>
<dbReference type="InterPro" id="IPR002347">
    <property type="entry name" value="SDR_fam"/>
</dbReference>
<dbReference type="PANTHER" id="PTHR24320">
    <property type="entry name" value="RETINOL DEHYDROGENASE"/>
    <property type="match status" value="1"/>
</dbReference>
<dbReference type="EMBL" id="BAABCP010000001">
    <property type="protein sequence ID" value="GAA3933932.1"/>
    <property type="molecule type" value="Genomic_DNA"/>
</dbReference>
<name>A0ABP7N3R3_9MICO</name>
<comment type="similarity">
    <text evidence="1">Belongs to the short-chain dehydrogenases/reductases (SDR) family.</text>
</comment>
<keyword evidence="4" id="KW-1185">Reference proteome</keyword>
<dbReference type="Proteomes" id="UP001501591">
    <property type="component" value="Unassembled WGS sequence"/>
</dbReference>
<reference evidence="4" key="1">
    <citation type="journal article" date="2019" name="Int. J. Syst. Evol. Microbiol.">
        <title>The Global Catalogue of Microorganisms (GCM) 10K type strain sequencing project: providing services to taxonomists for standard genome sequencing and annotation.</title>
        <authorList>
            <consortium name="The Broad Institute Genomics Platform"/>
            <consortium name="The Broad Institute Genome Sequencing Center for Infectious Disease"/>
            <person name="Wu L."/>
            <person name="Ma J."/>
        </authorList>
    </citation>
    <scope>NUCLEOTIDE SEQUENCE [LARGE SCALE GENOMIC DNA]</scope>
    <source>
        <strain evidence="4">JCM 17024</strain>
    </source>
</reference>